<feature type="compositionally biased region" description="Basic and acidic residues" evidence="1">
    <location>
        <begin position="56"/>
        <end position="69"/>
    </location>
</feature>
<reference evidence="2 3" key="1">
    <citation type="submission" date="2020-07" db="EMBL/GenBank/DDBJ databases">
        <title>Sequencing the genomes of 1000 actinobacteria strains.</title>
        <authorList>
            <person name="Klenk H.-P."/>
        </authorList>
    </citation>
    <scope>NUCLEOTIDE SEQUENCE [LARGE SCALE GENOMIC DNA]</scope>
    <source>
        <strain evidence="2 3">DSM 24723</strain>
    </source>
</reference>
<evidence type="ECO:0000256" key="1">
    <source>
        <dbReference type="SAM" id="MobiDB-lite"/>
    </source>
</evidence>
<evidence type="ECO:0000313" key="2">
    <source>
        <dbReference type="EMBL" id="NYG36284.1"/>
    </source>
</evidence>
<dbReference type="AlphaFoldDB" id="A0A852X7N4"/>
<proteinExistence type="predicted"/>
<organism evidence="2 3">
    <name type="scientific">Janibacter alkaliphilus</name>
    <dbReference type="NCBI Taxonomy" id="1069963"/>
    <lineage>
        <taxon>Bacteria</taxon>
        <taxon>Bacillati</taxon>
        <taxon>Actinomycetota</taxon>
        <taxon>Actinomycetes</taxon>
        <taxon>Micrococcales</taxon>
        <taxon>Intrasporangiaceae</taxon>
        <taxon>Janibacter</taxon>
    </lineage>
</organism>
<comment type="caution">
    <text evidence="2">The sequence shown here is derived from an EMBL/GenBank/DDBJ whole genome shotgun (WGS) entry which is preliminary data.</text>
</comment>
<accession>A0A852X7N4</accession>
<feature type="compositionally biased region" description="Basic and acidic residues" evidence="1">
    <location>
        <begin position="32"/>
        <end position="43"/>
    </location>
</feature>
<name>A0A852X7N4_9MICO</name>
<dbReference type="Proteomes" id="UP000592181">
    <property type="component" value="Unassembled WGS sequence"/>
</dbReference>
<keyword evidence="3" id="KW-1185">Reference proteome</keyword>
<dbReference type="RefSeq" id="WP_179461816.1">
    <property type="nucleotide sequence ID" value="NZ_JACBZX010000001.1"/>
</dbReference>
<protein>
    <recommendedName>
        <fullName evidence="4">EspG family protein</fullName>
    </recommendedName>
</protein>
<evidence type="ECO:0000313" key="3">
    <source>
        <dbReference type="Proteomes" id="UP000592181"/>
    </source>
</evidence>
<sequence>MAQLSGPDARFRSRRLSTAALQLITATTRSATKRDPTTREDRSAQSGRSDGAAGPRVEDTPGAADDKHSQDAWAELVEAGIADAPGALSPPWAALFDEASRGEIALRLVTRSGQAGMSSTVTITPGAALSISERRRLRVTETEIEVEAVEDAVELAVFDPGSLWPAVQRLLPPSPAVRADGSRRSALTERTVGIVQDRRGSGAPPRVEMPEAVLAELAASDVEVSLTMHVDRGPQAPAAVTQRHWAAQRDGGLLEIRVADGAVSVVDVPAGTIADELIWLATGAIDLRARAGRAAS</sequence>
<feature type="region of interest" description="Disordered" evidence="1">
    <location>
        <begin position="23"/>
        <end position="69"/>
    </location>
</feature>
<evidence type="ECO:0008006" key="4">
    <source>
        <dbReference type="Google" id="ProtNLM"/>
    </source>
</evidence>
<gene>
    <name evidence="2" type="ORF">BJY28_000753</name>
</gene>
<dbReference type="EMBL" id="JACBZX010000001">
    <property type="protein sequence ID" value="NYG36284.1"/>
    <property type="molecule type" value="Genomic_DNA"/>
</dbReference>